<dbReference type="PANTHER" id="PTHR30604">
    <property type="entry name" value="PROTEIN TRANSPORT PROTEIN HOFQ"/>
    <property type="match status" value="1"/>
</dbReference>
<evidence type="ECO:0000256" key="1">
    <source>
        <dbReference type="ARBA" id="ARBA00004370"/>
    </source>
</evidence>
<reference evidence="9" key="1">
    <citation type="submission" date="2022-12" db="EMBL/GenBank/DDBJ databases">
        <title>Reference genome sequencing for broad-spectrum identification of bacterial and archaeal isolates by mass spectrometry.</title>
        <authorList>
            <person name="Sekiguchi Y."/>
            <person name="Tourlousse D.M."/>
        </authorList>
    </citation>
    <scope>NUCLEOTIDE SEQUENCE</scope>
    <source>
        <strain evidence="9">ASRB1</strain>
    </source>
</reference>
<dbReference type="Gene3D" id="3.30.1370.130">
    <property type="match status" value="1"/>
</dbReference>
<dbReference type="EMBL" id="BSDR01000001">
    <property type="protein sequence ID" value="GLI33193.1"/>
    <property type="molecule type" value="Genomic_DNA"/>
</dbReference>
<comment type="subcellular location">
    <subcellularLocation>
        <location evidence="7">Cell outer membrane</location>
    </subcellularLocation>
    <subcellularLocation>
        <location evidence="1">Membrane</location>
    </subcellularLocation>
</comment>
<dbReference type="GO" id="GO:0009279">
    <property type="term" value="C:cell outer membrane"/>
    <property type="evidence" value="ECO:0007669"/>
    <property type="project" value="UniProtKB-SubCell"/>
</dbReference>
<evidence type="ECO:0000313" key="9">
    <source>
        <dbReference type="EMBL" id="GLI33193.1"/>
    </source>
</evidence>
<dbReference type="Gene3D" id="3.30.1370.120">
    <property type="match status" value="1"/>
</dbReference>
<sequence length="411" mass="45233">MFQKQYTGKPISLDLLDADVRNVLRLLSDITGKNIVIEPDVAGKVTLKVEQVPWDQILDMVLAMNDLGKEQVGNVIRIAKKGKLKDEWAQKAEEIRAKQELQEVAKDVGEIGTVYFTVNYALPQDIAAKLSESKSERGKVSIDERTSLIIYSDYPSRVENARHLLARLDKPTPQVLIEARIVTLRTQASLDLGIDWSLSTEHTTVDPGLTQNYQINIPSAGPSSFGLELGQLIGKTFLQVNAAISALETSQDLKVIAAPKVLTLDNVEAEISQGTQIPYQNFSGADVNVTTTQFKDAVVELKVTPHITPDQKIRLKIQAKQDEPGTEYNGQASIDTRKITTELLVDDGNVIVIGGVMRDRVDTSTNATPGLNKIPLVGRLFKSDSSNTDKTELLIFISPKIVEPRKRVQGA</sequence>
<dbReference type="PRINTS" id="PR01032">
    <property type="entry name" value="PHAGEIV"/>
</dbReference>
<dbReference type="PANTHER" id="PTHR30604:SF1">
    <property type="entry name" value="DNA UTILIZATION PROTEIN HOFQ"/>
    <property type="match status" value="1"/>
</dbReference>
<keyword evidence="5" id="KW-0998">Cell outer membrane</keyword>
<protein>
    <recommendedName>
        <fullName evidence="8">Secretin/TonB short N-terminal domain-containing protein</fullName>
    </recommendedName>
</protein>
<evidence type="ECO:0000256" key="2">
    <source>
        <dbReference type="ARBA" id="ARBA00022448"/>
    </source>
</evidence>
<evidence type="ECO:0000313" key="10">
    <source>
        <dbReference type="Proteomes" id="UP001144372"/>
    </source>
</evidence>
<dbReference type="Proteomes" id="UP001144372">
    <property type="component" value="Unassembled WGS sequence"/>
</dbReference>
<dbReference type="GO" id="GO:0009306">
    <property type="term" value="P:protein secretion"/>
    <property type="evidence" value="ECO:0007669"/>
    <property type="project" value="InterPro"/>
</dbReference>
<accession>A0A9W6D0S4</accession>
<keyword evidence="2 7" id="KW-0813">Transport</keyword>
<dbReference type="Pfam" id="PF03958">
    <property type="entry name" value="Secretin_N"/>
    <property type="match status" value="1"/>
</dbReference>
<comment type="caution">
    <text evidence="9">The sequence shown here is derived from an EMBL/GenBank/DDBJ whole genome shotgun (WGS) entry which is preliminary data.</text>
</comment>
<evidence type="ECO:0000256" key="3">
    <source>
        <dbReference type="ARBA" id="ARBA00022729"/>
    </source>
</evidence>
<dbReference type="InterPro" id="IPR013355">
    <property type="entry name" value="Pilus_4_PilQ"/>
</dbReference>
<dbReference type="InterPro" id="IPR005644">
    <property type="entry name" value="NolW-like"/>
</dbReference>
<feature type="domain" description="Secretin/TonB short N-terminal" evidence="8">
    <location>
        <begin position="33"/>
        <end position="81"/>
    </location>
</feature>
<keyword evidence="4" id="KW-0472">Membrane</keyword>
<organism evidence="9 10">
    <name type="scientific">Desulforhabdus amnigena</name>
    <dbReference type="NCBI Taxonomy" id="40218"/>
    <lineage>
        <taxon>Bacteria</taxon>
        <taxon>Pseudomonadati</taxon>
        <taxon>Thermodesulfobacteriota</taxon>
        <taxon>Syntrophobacteria</taxon>
        <taxon>Syntrophobacterales</taxon>
        <taxon>Syntrophobacteraceae</taxon>
        <taxon>Desulforhabdus</taxon>
    </lineage>
</organism>
<proteinExistence type="inferred from homology"/>
<dbReference type="Pfam" id="PF00263">
    <property type="entry name" value="Secretin"/>
    <property type="match status" value="1"/>
</dbReference>
<dbReference type="InterPro" id="IPR038591">
    <property type="entry name" value="NolW-like_sf"/>
</dbReference>
<dbReference type="PRINTS" id="PR00811">
    <property type="entry name" value="BCTERIALGSPD"/>
</dbReference>
<dbReference type="Pfam" id="PF07660">
    <property type="entry name" value="STN"/>
    <property type="match status" value="1"/>
</dbReference>
<dbReference type="AlphaFoldDB" id="A0A9W6D0S4"/>
<evidence type="ECO:0000256" key="7">
    <source>
        <dbReference type="RuleBase" id="RU004004"/>
    </source>
</evidence>
<evidence type="ECO:0000256" key="4">
    <source>
        <dbReference type="ARBA" id="ARBA00023136"/>
    </source>
</evidence>
<dbReference type="InterPro" id="IPR004846">
    <property type="entry name" value="T2SS/T3SS_dom"/>
</dbReference>
<gene>
    <name evidence="9" type="ORF">DAMNIGENAA_06260</name>
</gene>
<dbReference type="NCBIfam" id="TIGR02515">
    <property type="entry name" value="IV_pilus_PilQ"/>
    <property type="match status" value="1"/>
</dbReference>
<dbReference type="InterPro" id="IPR011662">
    <property type="entry name" value="Secretin/TonB_short_N"/>
</dbReference>
<dbReference type="SMART" id="SM00965">
    <property type="entry name" value="STN"/>
    <property type="match status" value="1"/>
</dbReference>
<name>A0A9W6D0S4_9BACT</name>
<evidence type="ECO:0000259" key="8">
    <source>
        <dbReference type="SMART" id="SM00965"/>
    </source>
</evidence>
<dbReference type="InterPro" id="IPR051808">
    <property type="entry name" value="Type_IV_pilus_biogenesis"/>
</dbReference>
<keyword evidence="10" id="KW-1185">Reference proteome</keyword>
<comment type="similarity">
    <text evidence="6">Belongs to the bacterial secretin family.</text>
</comment>
<keyword evidence="3" id="KW-0732">Signal</keyword>
<evidence type="ECO:0000256" key="5">
    <source>
        <dbReference type="ARBA" id="ARBA00023237"/>
    </source>
</evidence>
<dbReference type="InterPro" id="IPR001775">
    <property type="entry name" value="GspD/PilQ"/>
</dbReference>
<evidence type="ECO:0000256" key="6">
    <source>
        <dbReference type="RuleBase" id="RU004003"/>
    </source>
</evidence>